<name>A0ABR4IQS3_9EURO</name>
<comment type="caution">
    <text evidence="3">The sequence shown here is derived from an EMBL/GenBank/DDBJ whole genome shotgun (WGS) entry which is preliminary data.</text>
</comment>
<evidence type="ECO:0000256" key="1">
    <source>
        <dbReference type="SAM" id="MobiDB-lite"/>
    </source>
</evidence>
<accession>A0ABR4IQS3</accession>
<evidence type="ECO:0000313" key="3">
    <source>
        <dbReference type="EMBL" id="KAL2830115.1"/>
    </source>
</evidence>
<keyword evidence="2" id="KW-0472">Membrane</keyword>
<sequence>MPGLAQLKHAFTYRPPAEEALRSSSFKIQDEEWIEMDILPPYPEACKTRPPAYDTNLEREAPPTSQTLVSNTHHSRAVSSKTLGGGNRLTNTPQEDSLSARLRRFWKDPRNKILVLGLFTFAGAGGVSTALILGT</sequence>
<organism evidence="3 4">
    <name type="scientific">Aspergillus pseudoustus</name>
    <dbReference type="NCBI Taxonomy" id="1810923"/>
    <lineage>
        <taxon>Eukaryota</taxon>
        <taxon>Fungi</taxon>
        <taxon>Dikarya</taxon>
        <taxon>Ascomycota</taxon>
        <taxon>Pezizomycotina</taxon>
        <taxon>Eurotiomycetes</taxon>
        <taxon>Eurotiomycetidae</taxon>
        <taxon>Eurotiales</taxon>
        <taxon>Aspergillaceae</taxon>
        <taxon>Aspergillus</taxon>
        <taxon>Aspergillus subgen. Nidulantes</taxon>
    </lineage>
</organism>
<evidence type="ECO:0000313" key="4">
    <source>
        <dbReference type="Proteomes" id="UP001610446"/>
    </source>
</evidence>
<keyword evidence="2" id="KW-1133">Transmembrane helix</keyword>
<feature type="transmembrane region" description="Helical" evidence="2">
    <location>
        <begin position="113"/>
        <end position="133"/>
    </location>
</feature>
<protein>
    <submittedName>
        <fullName evidence="3">Uncharacterized protein</fullName>
    </submittedName>
</protein>
<proteinExistence type="predicted"/>
<feature type="region of interest" description="Disordered" evidence="1">
    <location>
        <begin position="53"/>
        <end position="95"/>
    </location>
</feature>
<evidence type="ECO:0000256" key="2">
    <source>
        <dbReference type="SAM" id="Phobius"/>
    </source>
</evidence>
<dbReference type="EMBL" id="JBFXLU010000314">
    <property type="protein sequence ID" value="KAL2830115.1"/>
    <property type="molecule type" value="Genomic_DNA"/>
</dbReference>
<gene>
    <name evidence="3" type="ORF">BJY01DRAFT_254767</name>
</gene>
<keyword evidence="4" id="KW-1185">Reference proteome</keyword>
<dbReference type="Proteomes" id="UP001610446">
    <property type="component" value="Unassembled WGS sequence"/>
</dbReference>
<reference evidence="3 4" key="1">
    <citation type="submission" date="2024-07" db="EMBL/GenBank/DDBJ databases">
        <title>Section-level genome sequencing and comparative genomics of Aspergillus sections Usti and Cavernicolus.</title>
        <authorList>
            <consortium name="Lawrence Berkeley National Laboratory"/>
            <person name="Nybo J.L."/>
            <person name="Vesth T.C."/>
            <person name="Theobald S."/>
            <person name="Frisvad J.C."/>
            <person name="Larsen T.O."/>
            <person name="Kjaerboelling I."/>
            <person name="Rothschild-Mancinelli K."/>
            <person name="Lyhne E.K."/>
            <person name="Kogle M.E."/>
            <person name="Barry K."/>
            <person name="Clum A."/>
            <person name="Na H."/>
            <person name="Ledsgaard L."/>
            <person name="Lin J."/>
            <person name="Lipzen A."/>
            <person name="Kuo A."/>
            <person name="Riley R."/>
            <person name="Mondo S."/>
            <person name="Labutti K."/>
            <person name="Haridas S."/>
            <person name="Pangalinan J."/>
            <person name="Salamov A.A."/>
            <person name="Simmons B.A."/>
            <person name="Magnuson J.K."/>
            <person name="Chen J."/>
            <person name="Drula E."/>
            <person name="Henrissat B."/>
            <person name="Wiebenga A."/>
            <person name="Lubbers R.J."/>
            <person name="Gomes A.C."/>
            <person name="Makela M.R."/>
            <person name="Stajich J."/>
            <person name="Grigoriev I.V."/>
            <person name="Mortensen U.H."/>
            <person name="De Vries R.P."/>
            <person name="Baker S.E."/>
            <person name="Andersen M.R."/>
        </authorList>
    </citation>
    <scope>NUCLEOTIDE SEQUENCE [LARGE SCALE GENOMIC DNA]</scope>
    <source>
        <strain evidence="3 4">CBS 123904</strain>
    </source>
</reference>
<keyword evidence="2" id="KW-0812">Transmembrane</keyword>
<feature type="compositionally biased region" description="Polar residues" evidence="1">
    <location>
        <begin position="63"/>
        <end position="95"/>
    </location>
</feature>